<name>A0A7X1XCH7_9PSED</name>
<gene>
    <name evidence="2" type="ORF">GHO39_07775</name>
</gene>
<organism evidence="2 3">
    <name type="scientific">Pseudomonas helleri</name>
    <dbReference type="NCBI Taxonomy" id="1608996"/>
    <lineage>
        <taxon>Bacteria</taxon>
        <taxon>Pseudomonadati</taxon>
        <taxon>Pseudomonadota</taxon>
        <taxon>Gammaproteobacteria</taxon>
        <taxon>Pseudomonadales</taxon>
        <taxon>Pseudomonadaceae</taxon>
        <taxon>Pseudomonas</taxon>
    </lineage>
</organism>
<dbReference type="Pfam" id="PF03929">
    <property type="entry name" value="PepSY_TM"/>
    <property type="match status" value="1"/>
</dbReference>
<accession>A0A7X1XCH7</accession>
<evidence type="ECO:0000256" key="1">
    <source>
        <dbReference type="SAM" id="Phobius"/>
    </source>
</evidence>
<sequence>MFRLLRAGCLRLHRWFGLAGAAFFVLIGLTGCVLAFYEELDAWMAPELLASARPDQEPLDLATLAERAQALAPEVQVVEATWRHAGRQAEIRTRPWAGAQTGVDPGFDSLLLDPWTGAELGRRTWGDIRQGTINLVPFVYRLHYELALGHPGMLLLGLIALGWTLDCFVGFLLSLPMPAQRTAARRQVKSFWSRWAPAWRIKHPASSIRRLFDLHRAFSLWCWLVLLVFAWSSVSFNLPSVYEPVMRTLTGYQTPAVADMPKAAADVDLVATLPWPLALSRARLLMAKQAADQGLTIDREIMLRFMPDDRTWLYRTRTNRDVLERRGATDLYLDACTGDLVTLQLPTGDQAGQTITHWLYALHVANVWGWPWRLIVAALGITVTMLSVTGILIWMRKRAAKSEQT</sequence>
<feature type="transmembrane region" description="Helical" evidence="1">
    <location>
        <begin position="372"/>
        <end position="395"/>
    </location>
</feature>
<dbReference type="PANTHER" id="PTHR34219:SF5">
    <property type="entry name" value="BLR4505 PROTEIN"/>
    <property type="match status" value="1"/>
</dbReference>
<dbReference type="InterPro" id="IPR005625">
    <property type="entry name" value="PepSY-ass_TM"/>
</dbReference>
<evidence type="ECO:0000313" key="3">
    <source>
        <dbReference type="Proteomes" id="UP000489190"/>
    </source>
</evidence>
<feature type="transmembrane region" description="Helical" evidence="1">
    <location>
        <begin position="153"/>
        <end position="175"/>
    </location>
</feature>
<keyword evidence="1" id="KW-1133">Transmembrane helix</keyword>
<keyword evidence="1" id="KW-0812">Transmembrane</keyword>
<dbReference type="Proteomes" id="UP000489190">
    <property type="component" value="Unassembled WGS sequence"/>
</dbReference>
<comment type="caution">
    <text evidence="2">The sequence shown here is derived from an EMBL/GenBank/DDBJ whole genome shotgun (WGS) entry which is preliminary data.</text>
</comment>
<dbReference type="AlphaFoldDB" id="A0A7X1XCH7"/>
<feature type="transmembrane region" description="Helical" evidence="1">
    <location>
        <begin position="12"/>
        <end position="37"/>
    </location>
</feature>
<dbReference type="EMBL" id="WIWI01000017">
    <property type="protein sequence ID" value="MQT89035.1"/>
    <property type="molecule type" value="Genomic_DNA"/>
</dbReference>
<protein>
    <submittedName>
        <fullName evidence="2">PepSY domain-containing protein</fullName>
    </submittedName>
</protein>
<reference evidence="2 3" key="1">
    <citation type="submission" date="2019-10" db="EMBL/GenBank/DDBJ databases">
        <title>Evaluation of single-gene subtyping targets for Pseudomonas.</title>
        <authorList>
            <person name="Reichler S.J."/>
            <person name="Orsi R.H."/>
            <person name="Wiedmann M."/>
            <person name="Martin N.H."/>
            <person name="Murphy S.I."/>
        </authorList>
    </citation>
    <scope>NUCLEOTIDE SEQUENCE [LARGE SCALE GENOMIC DNA]</scope>
    <source>
        <strain evidence="2 3">FSL R10-3254</strain>
    </source>
</reference>
<dbReference type="PROSITE" id="PS51257">
    <property type="entry name" value="PROKAR_LIPOPROTEIN"/>
    <property type="match status" value="1"/>
</dbReference>
<keyword evidence="1" id="KW-0472">Membrane</keyword>
<evidence type="ECO:0000313" key="2">
    <source>
        <dbReference type="EMBL" id="MQT89035.1"/>
    </source>
</evidence>
<feature type="transmembrane region" description="Helical" evidence="1">
    <location>
        <begin position="218"/>
        <end position="238"/>
    </location>
</feature>
<proteinExistence type="predicted"/>
<dbReference type="PANTHER" id="PTHR34219">
    <property type="entry name" value="IRON-REGULATED INNER MEMBRANE PROTEIN-RELATED"/>
    <property type="match status" value="1"/>
</dbReference>
<dbReference type="RefSeq" id="WP_153327635.1">
    <property type="nucleotide sequence ID" value="NZ_WIWI01000017.1"/>
</dbReference>